<reference evidence="1 2" key="1">
    <citation type="submission" date="2024-02" db="EMBL/GenBank/DDBJ databases">
        <title>A draft genome for the cacao thread blight pathogen Marasmius crinis-equi.</title>
        <authorList>
            <person name="Cohen S.P."/>
            <person name="Baruah I.K."/>
            <person name="Amoako-Attah I."/>
            <person name="Bukari Y."/>
            <person name="Meinhardt L.W."/>
            <person name="Bailey B.A."/>
        </authorList>
    </citation>
    <scope>NUCLEOTIDE SEQUENCE [LARGE SCALE GENOMIC DNA]</scope>
    <source>
        <strain evidence="1 2">GH-76</strain>
    </source>
</reference>
<keyword evidence="2" id="KW-1185">Reference proteome</keyword>
<dbReference type="EMBL" id="JBAHYK010000416">
    <property type="protein sequence ID" value="KAL0574238.1"/>
    <property type="molecule type" value="Genomic_DNA"/>
</dbReference>
<sequence length="167" mass="19023">MPPKRNREKLNRQVNESAGIAAELIAKRTKKHLDELERSNYSETTLLNDGNEDDGVTSKYTKGRARQTISDKRNLNLPGNSPAASKKKSTMNVRTALLYRKNFATLLEESVRTRWFYLRSPFIDHADGNAENCFTSSFDPKLSHRSMSTANLPTSYDMLRLWLLGIV</sequence>
<name>A0ABR3FG18_9AGAR</name>
<evidence type="ECO:0000313" key="2">
    <source>
        <dbReference type="Proteomes" id="UP001465976"/>
    </source>
</evidence>
<evidence type="ECO:0000313" key="1">
    <source>
        <dbReference type="EMBL" id="KAL0574238.1"/>
    </source>
</evidence>
<comment type="caution">
    <text evidence="1">The sequence shown here is derived from an EMBL/GenBank/DDBJ whole genome shotgun (WGS) entry which is preliminary data.</text>
</comment>
<protein>
    <submittedName>
        <fullName evidence="1">Uncharacterized protein</fullName>
    </submittedName>
</protein>
<gene>
    <name evidence="1" type="ORF">V5O48_007709</name>
</gene>
<proteinExistence type="predicted"/>
<dbReference type="Proteomes" id="UP001465976">
    <property type="component" value="Unassembled WGS sequence"/>
</dbReference>
<accession>A0ABR3FG18</accession>
<organism evidence="1 2">
    <name type="scientific">Marasmius crinis-equi</name>
    <dbReference type="NCBI Taxonomy" id="585013"/>
    <lineage>
        <taxon>Eukaryota</taxon>
        <taxon>Fungi</taxon>
        <taxon>Dikarya</taxon>
        <taxon>Basidiomycota</taxon>
        <taxon>Agaricomycotina</taxon>
        <taxon>Agaricomycetes</taxon>
        <taxon>Agaricomycetidae</taxon>
        <taxon>Agaricales</taxon>
        <taxon>Marasmiineae</taxon>
        <taxon>Marasmiaceae</taxon>
        <taxon>Marasmius</taxon>
    </lineage>
</organism>